<evidence type="ECO:0000313" key="2">
    <source>
        <dbReference type="Proteomes" id="UP000015105"/>
    </source>
</evidence>
<sequence length="76" mass="8700">MLKGAWNLKLSCLSCLASIYFLTQCDNAYNYILQLLAFLEHMSFLLYRAFMLHDECYQVAKVDSQGSPAVFYCVGD</sequence>
<accession>A0A453BZY0</accession>
<reference evidence="1" key="4">
    <citation type="submission" date="2019-03" db="UniProtKB">
        <authorList>
            <consortium name="EnsemblPlants"/>
        </authorList>
    </citation>
    <scope>IDENTIFICATION</scope>
</reference>
<evidence type="ECO:0000313" key="1">
    <source>
        <dbReference type="EnsemblPlants" id="AET2Gv20688200.2"/>
    </source>
</evidence>
<dbReference type="EnsemblPlants" id="AET2Gv20688200.2">
    <property type="protein sequence ID" value="AET2Gv20688200.2"/>
    <property type="gene ID" value="AET2Gv20688200"/>
</dbReference>
<dbReference type="Gramene" id="AET2Gv20688200.2">
    <property type="protein sequence ID" value="AET2Gv20688200.2"/>
    <property type="gene ID" value="AET2Gv20688200"/>
</dbReference>
<organism evidence="1 2">
    <name type="scientific">Aegilops tauschii subsp. strangulata</name>
    <name type="common">Goatgrass</name>
    <dbReference type="NCBI Taxonomy" id="200361"/>
    <lineage>
        <taxon>Eukaryota</taxon>
        <taxon>Viridiplantae</taxon>
        <taxon>Streptophyta</taxon>
        <taxon>Embryophyta</taxon>
        <taxon>Tracheophyta</taxon>
        <taxon>Spermatophyta</taxon>
        <taxon>Magnoliopsida</taxon>
        <taxon>Liliopsida</taxon>
        <taxon>Poales</taxon>
        <taxon>Poaceae</taxon>
        <taxon>BOP clade</taxon>
        <taxon>Pooideae</taxon>
        <taxon>Triticodae</taxon>
        <taxon>Triticeae</taxon>
        <taxon>Triticinae</taxon>
        <taxon>Aegilops</taxon>
    </lineage>
</organism>
<keyword evidence="2" id="KW-1185">Reference proteome</keyword>
<dbReference type="AlphaFoldDB" id="A0A453BZY0"/>
<reference evidence="2" key="1">
    <citation type="journal article" date="2014" name="Science">
        <title>Ancient hybridizations among the ancestral genomes of bread wheat.</title>
        <authorList>
            <consortium name="International Wheat Genome Sequencing Consortium,"/>
            <person name="Marcussen T."/>
            <person name="Sandve S.R."/>
            <person name="Heier L."/>
            <person name="Spannagl M."/>
            <person name="Pfeifer M."/>
            <person name="Jakobsen K.S."/>
            <person name="Wulff B.B."/>
            <person name="Steuernagel B."/>
            <person name="Mayer K.F."/>
            <person name="Olsen O.A."/>
        </authorList>
    </citation>
    <scope>NUCLEOTIDE SEQUENCE [LARGE SCALE GENOMIC DNA]</scope>
    <source>
        <strain evidence="2">cv. AL8/78</strain>
    </source>
</reference>
<protein>
    <submittedName>
        <fullName evidence="1">Uncharacterized protein</fullName>
    </submittedName>
</protein>
<reference evidence="1" key="5">
    <citation type="journal article" date="2021" name="G3 (Bethesda)">
        <title>Aegilops tauschii genome assembly Aet v5.0 features greater sequence contiguity and improved annotation.</title>
        <authorList>
            <person name="Wang L."/>
            <person name="Zhu T."/>
            <person name="Rodriguez J.C."/>
            <person name="Deal K.R."/>
            <person name="Dubcovsky J."/>
            <person name="McGuire P.E."/>
            <person name="Lux T."/>
            <person name="Spannagl M."/>
            <person name="Mayer K.F.X."/>
            <person name="Baldrich P."/>
            <person name="Meyers B.C."/>
            <person name="Huo N."/>
            <person name="Gu Y.Q."/>
            <person name="Zhou H."/>
            <person name="Devos K.M."/>
            <person name="Bennetzen J.L."/>
            <person name="Unver T."/>
            <person name="Budak H."/>
            <person name="Gulick P.J."/>
            <person name="Galiba G."/>
            <person name="Kalapos B."/>
            <person name="Nelson D.R."/>
            <person name="Li P."/>
            <person name="You F.M."/>
            <person name="Luo M.C."/>
            <person name="Dvorak J."/>
        </authorList>
    </citation>
    <scope>NUCLEOTIDE SEQUENCE [LARGE SCALE GENOMIC DNA]</scope>
    <source>
        <strain evidence="1">cv. AL8/78</strain>
    </source>
</reference>
<proteinExistence type="predicted"/>
<name>A0A453BZY0_AEGTS</name>
<reference evidence="1" key="3">
    <citation type="journal article" date="2017" name="Nature">
        <title>Genome sequence of the progenitor of the wheat D genome Aegilops tauschii.</title>
        <authorList>
            <person name="Luo M.C."/>
            <person name="Gu Y.Q."/>
            <person name="Puiu D."/>
            <person name="Wang H."/>
            <person name="Twardziok S.O."/>
            <person name="Deal K.R."/>
            <person name="Huo N."/>
            <person name="Zhu T."/>
            <person name="Wang L."/>
            <person name="Wang Y."/>
            <person name="McGuire P.E."/>
            <person name="Liu S."/>
            <person name="Long H."/>
            <person name="Ramasamy R.K."/>
            <person name="Rodriguez J.C."/>
            <person name="Van S.L."/>
            <person name="Yuan L."/>
            <person name="Wang Z."/>
            <person name="Xia Z."/>
            <person name="Xiao L."/>
            <person name="Anderson O.D."/>
            <person name="Ouyang S."/>
            <person name="Liang Y."/>
            <person name="Zimin A.V."/>
            <person name="Pertea G."/>
            <person name="Qi P."/>
            <person name="Bennetzen J.L."/>
            <person name="Dai X."/>
            <person name="Dawson M.W."/>
            <person name="Muller H.G."/>
            <person name="Kugler K."/>
            <person name="Rivarola-Duarte L."/>
            <person name="Spannagl M."/>
            <person name="Mayer K.F.X."/>
            <person name="Lu F.H."/>
            <person name="Bevan M.W."/>
            <person name="Leroy P."/>
            <person name="Li P."/>
            <person name="You F.M."/>
            <person name="Sun Q."/>
            <person name="Liu Z."/>
            <person name="Lyons E."/>
            <person name="Wicker T."/>
            <person name="Salzberg S.L."/>
            <person name="Devos K.M."/>
            <person name="Dvorak J."/>
        </authorList>
    </citation>
    <scope>NUCLEOTIDE SEQUENCE [LARGE SCALE GENOMIC DNA]</scope>
    <source>
        <strain evidence="1">cv. AL8/78</strain>
    </source>
</reference>
<reference evidence="2" key="2">
    <citation type="journal article" date="2017" name="Nat. Plants">
        <title>The Aegilops tauschii genome reveals multiple impacts of transposons.</title>
        <authorList>
            <person name="Zhao G."/>
            <person name="Zou C."/>
            <person name="Li K."/>
            <person name="Wang K."/>
            <person name="Li T."/>
            <person name="Gao L."/>
            <person name="Zhang X."/>
            <person name="Wang H."/>
            <person name="Yang Z."/>
            <person name="Liu X."/>
            <person name="Jiang W."/>
            <person name="Mao L."/>
            <person name="Kong X."/>
            <person name="Jiao Y."/>
            <person name="Jia J."/>
        </authorList>
    </citation>
    <scope>NUCLEOTIDE SEQUENCE [LARGE SCALE GENOMIC DNA]</scope>
    <source>
        <strain evidence="2">cv. AL8/78</strain>
    </source>
</reference>
<dbReference type="Proteomes" id="UP000015105">
    <property type="component" value="Chromosome 2D"/>
</dbReference>